<accession>A0A4R2KZK2</accession>
<dbReference type="AlphaFoldDB" id="A0A4R2KZK2"/>
<dbReference type="RefSeq" id="WP_132246274.1">
    <property type="nucleotide sequence ID" value="NZ_SLWV01000019.1"/>
</dbReference>
<name>A0A4R2KZK2_9FIRM</name>
<dbReference type="EMBL" id="SLWV01000019">
    <property type="protein sequence ID" value="TCO72145.1"/>
    <property type="molecule type" value="Genomic_DNA"/>
</dbReference>
<reference evidence="2 3" key="1">
    <citation type="submission" date="2019-03" db="EMBL/GenBank/DDBJ databases">
        <title>Genomic Encyclopedia of Type Strains, Phase IV (KMG-IV): sequencing the most valuable type-strain genomes for metagenomic binning, comparative biology and taxonomic classification.</title>
        <authorList>
            <person name="Goeker M."/>
        </authorList>
    </citation>
    <scope>NUCLEOTIDE SEQUENCE [LARGE SCALE GENOMIC DNA]</scope>
    <source>
        <strain evidence="2 3">DSM 102940</strain>
    </source>
</reference>
<organism evidence="2 3">
    <name type="scientific">Marinisporobacter balticus</name>
    <dbReference type="NCBI Taxonomy" id="2018667"/>
    <lineage>
        <taxon>Bacteria</taxon>
        <taxon>Bacillati</taxon>
        <taxon>Bacillota</taxon>
        <taxon>Clostridia</taxon>
        <taxon>Peptostreptococcales</taxon>
        <taxon>Thermotaleaceae</taxon>
        <taxon>Marinisporobacter</taxon>
    </lineage>
</organism>
<dbReference type="Proteomes" id="UP000294919">
    <property type="component" value="Unassembled WGS sequence"/>
</dbReference>
<keyword evidence="3" id="KW-1185">Reference proteome</keyword>
<sequence length="118" mass="13763">MLGKLFGVEELKIELQEAREEIQVLEHKLQIKEKSIKELEDEVRILEGNIKSLLDENDQLKARPDHFGRVTRASGEHMRLLKMYQCNALSYQEIADKMTAYTGEKWSKSTVHYLLTKS</sequence>
<evidence type="ECO:0000313" key="3">
    <source>
        <dbReference type="Proteomes" id="UP000294919"/>
    </source>
</evidence>
<comment type="caution">
    <text evidence="2">The sequence shown here is derived from an EMBL/GenBank/DDBJ whole genome shotgun (WGS) entry which is preliminary data.</text>
</comment>
<gene>
    <name evidence="2" type="ORF">EV214_1198</name>
</gene>
<dbReference type="SUPFAM" id="SSF57997">
    <property type="entry name" value="Tropomyosin"/>
    <property type="match status" value="1"/>
</dbReference>
<evidence type="ECO:0000313" key="2">
    <source>
        <dbReference type="EMBL" id="TCO72145.1"/>
    </source>
</evidence>
<proteinExistence type="predicted"/>
<keyword evidence="1" id="KW-0175">Coiled coil</keyword>
<evidence type="ECO:0000256" key="1">
    <source>
        <dbReference type="SAM" id="Coils"/>
    </source>
</evidence>
<dbReference type="OrthoDB" id="3034798at2"/>
<dbReference type="Gene3D" id="1.20.5.170">
    <property type="match status" value="1"/>
</dbReference>
<protein>
    <submittedName>
        <fullName evidence="2">Uncharacterized protein</fullName>
    </submittedName>
</protein>
<feature type="coiled-coil region" evidence="1">
    <location>
        <begin position="8"/>
        <end position="63"/>
    </location>
</feature>